<keyword evidence="3" id="KW-0238">DNA-binding</keyword>
<dbReference type="GO" id="GO:0003677">
    <property type="term" value="F:DNA binding"/>
    <property type="evidence" value="ECO:0007669"/>
    <property type="project" value="UniProtKB-KW"/>
</dbReference>
<dbReference type="PRINTS" id="PR00039">
    <property type="entry name" value="HTHLYSR"/>
</dbReference>
<dbReference type="AlphaFoldDB" id="A0A3S0R8E8"/>
<dbReference type="InterPro" id="IPR000847">
    <property type="entry name" value="LysR_HTH_N"/>
</dbReference>
<dbReference type="OrthoDB" id="8437302at2"/>
<dbReference type="Proteomes" id="UP000278823">
    <property type="component" value="Unassembled WGS sequence"/>
</dbReference>
<sequence length="305" mass="33584">MNINCEILDLRAFLAVVELESFNRAADQLHLSQPALSRRIQKLEQTIGAPLLERTTRHVAATAVGVGLVPLIQRMLEEFDGSLFAMRELGGNRGGLVTIACLPTAAFYFLPSVIRQFNIEYPQIRVRILDLTAVDALQAVARGEVEFGINIMGSSDSDLVFERLVEDPFVLAARNDHPLATKDEIGWKDLEPYHLITVHRSSANRTLLDAALAKSSIKLNWFYEVTHLSTSLGLVEAGLGISVLPKMATPQGDHPFLVARPIRNPEISRTIGIVRRRNGSLSPAAERFMSMLLGTWAAPVAANKN</sequence>
<evidence type="ECO:0000256" key="6">
    <source>
        <dbReference type="ARBA" id="ARBA00067332"/>
    </source>
</evidence>
<comment type="function">
    <text evidence="5">Transcriptional regulator of the ttuABCDE tartrate utilization operon.</text>
</comment>
<dbReference type="InterPro" id="IPR005119">
    <property type="entry name" value="LysR_subst-bd"/>
</dbReference>
<dbReference type="FunFam" id="1.10.10.10:FF:000001">
    <property type="entry name" value="LysR family transcriptional regulator"/>
    <property type="match status" value="1"/>
</dbReference>
<dbReference type="CDD" id="cd08440">
    <property type="entry name" value="PBP2_LTTR_like_4"/>
    <property type="match status" value="1"/>
</dbReference>
<name>A0A3S0R8E8_9HYPH</name>
<evidence type="ECO:0000256" key="7">
    <source>
        <dbReference type="ARBA" id="ARBA00083243"/>
    </source>
</evidence>
<dbReference type="SUPFAM" id="SSF46785">
    <property type="entry name" value="Winged helix' DNA-binding domain"/>
    <property type="match status" value="1"/>
</dbReference>
<evidence type="ECO:0000256" key="5">
    <source>
        <dbReference type="ARBA" id="ARBA00054626"/>
    </source>
</evidence>
<evidence type="ECO:0000259" key="8">
    <source>
        <dbReference type="PROSITE" id="PS50931"/>
    </source>
</evidence>
<reference evidence="10" key="1">
    <citation type="submission" date="2018-11" db="EMBL/GenBank/DDBJ databases">
        <title>Rhizobium chutanense sp. nov., isolated from root nodules of Phaseolus vulgaris in China.</title>
        <authorList>
            <person name="Huo Y."/>
        </authorList>
    </citation>
    <scope>NUCLEOTIDE SEQUENCE [LARGE SCALE GENOMIC DNA]</scope>
    <source>
        <strain evidence="10">CCBAU 65647</strain>
    </source>
</reference>
<evidence type="ECO:0000256" key="3">
    <source>
        <dbReference type="ARBA" id="ARBA00023125"/>
    </source>
</evidence>
<dbReference type="PANTHER" id="PTHR30419:SF8">
    <property type="entry name" value="NITROGEN ASSIMILATION TRANSCRIPTIONAL ACTIVATOR-RELATED"/>
    <property type="match status" value="1"/>
</dbReference>
<dbReference type="Gene3D" id="3.40.190.290">
    <property type="match status" value="1"/>
</dbReference>
<comment type="similarity">
    <text evidence="1">Belongs to the LysR transcriptional regulatory family.</text>
</comment>
<evidence type="ECO:0000256" key="4">
    <source>
        <dbReference type="ARBA" id="ARBA00023163"/>
    </source>
</evidence>
<dbReference type="InterPro" id="IPR036390">
    <property type="entry name" value="WH_DNA-bd_sf"/>
</dbReference>
<keyword evidence="10" id="KW-1185">Reference proteome</keyword>
<comment type="caution">
    <text evidence="9">The sequence shown here is derived from an EMBL/GenBank/DDBJ whole genome shotgun (WGS) entry which is preliminary data.</text>
</comment>
<proteinExistence type="inferred from homology"/>
<dbReference type="Gene3D" id="1.10.10.10">
    <property type="entry name" value="Winged helix-like DNA-binding domain superfamily/Winged helix DNA-binding domain"/>
    <property type="match status" value="1"/>
</dbReference>
<evidence type="ECO:0000256" key="2">
    <source>
        <dbReference type="ARBA" id="ARBA00023015"/>
    </source>
</evidence>
<evidence type="ECO:0000313" key="9">
    <source>
        <dbReference type="EMBL" id="RUM23980.1"/>
    </source>
</evidence>
<keyword evidence="2" id="KW-0805">Transcription regulation</keyword>
<dbReference type="PROSITE" id="PS50931">
    <property type="entry name" value="HTH_LYSR"/>
    <property type="match status" value="1"/>
</dbReference>
<dbReference type="GO" id="GO:0003700">
    <property type="term" value="F:DNA-binding transcription factor activity"/>
    <property type="evidence" value="ECO:0007669"/>
    <property type="project" value="InterPro"/>
</dbReference>
<dbReference type="InterPro" id="IPR036388">
    <property type="entry name" value="WH-like_DNA-bd_sf"/>
</dbReference>
<dbReference type="PANTHER" id="PTHR30419">
    <property type="entry name" value="HTH-TYPE TRANSCRIPTIONAL REGULATOR YBHD"/>
    <property type="match status" value="1"/>
</dbReference>
<dbReference type="GO" id="GO:0005829">
    <property type="term" value="C:cytosol"/>
    <property type="evidence" value="ECO:0007669"/>
    <property type="project" value="TreeGrafter"/>
</dbReference>
<gene>
    <name evidence="9" type="ORF">EFQ99_18630</name>
</gene>
<organism evidence="9 10">
    <name type="scientific">Rhizobium vallis</name>
    <dbReference type="NCBI Taxonomy" id="634290"/>
    <lineage>
        <taxon>Bacteria</taxon>
        <taxon>Pseudomonadati</taxon>
        <taxon>Pseudomonadota</taxon>
        <taxon>Alphaproteobacteria</taxon>
        <taxon>Hyphomicrobiales</taxon>
        <taxon>Rhizobiaceae</taxon>
        <taxon>Rhizobium/Agrobacterium group</taxon>
        <taxon>Rhizobium</taxon>
    </lineage>
</organism>
<keyword evidence="4" id="KW-0804">Transcription</keyword>
<accession>A0A3S0R8E8</accession>
<dbReference type="SUPFAM" id="SSF53850">
    <property type="entry name" value="Periplasmic binding protein-like II"/>
    <property type="match status" value="1"/>
</dbReference>
<dbReference type="Pfam" id="PF00126">
    <property type="entry name" value="HTH_1"/>
    <property type="match status" value="1"/>
</dbReference>
<dbReference type="Pfam" id="PF03466">
    <property type="entry name" value="LysR_substrate"/>
    <property type="match status" value="1"/>
</dbReference>
<feature type="domain" description="HTH lysR-type" evidence="8">
    <location>
        <begin position="1"/>
        <end position="62"/>
    </location>
</feature>
<dbReference type="InterPro" id="IPR050950">
    <property type="entry name" value="HTH-type_LysR_regulators"/>
</dbReference>
<dbReference type="RefSeq" id="WP_126922449.1">
    <property type="nucleotide sequence ID" value="NZ_ML133691.1"/>
</dbReference>
<evidence type="ECO:0000313" key="10">
    <source>
        <dbReference type="Proteomes" id="UP000278823"/>
    </source>
</evidence>
<protein>
    <recommendedName>
        <fullName evidence="6">HTH-type transcriptional regulator TtuA</fullName>
    </recommendedName>
    <alternativeName>
        <fullName evidence="7">Tartrate utilization transcriptional regulator</fullName>
    </alternativeName>
</protein>
<evidence type="ECO:0000256" key="1">
    <source>
        <dbReference type="ARBA" id="ARBA00009437"/>
    </source>
</evidence>
<dbReference type="EMBL" id="RJTH01000006">
    <property type="protein sequence ID" value="RUM23980.1"/>
    <property type="molecule type" value="Genomic_DNA"/>
</dbReference>